<evidence type="ECO:0000313" key="1">
    <source>
        <dbReference type="EMBL" id="GFH09487.1"/>
    </source>
</evidence>
<sequence length="85" mass="9252">MEGEGEPVLQTADIVSAVLTRWSAAQRGGDKAGQVAVVLELVELSQDDGMLDAMCQVRHQLLCCQFRHQLLCANTGTRHTSATRQ</sequence>
<organism evidence="1 2">
    <name type="scientific">Haematococcus lacustris</name>
    <name type="common">Green alga</name>
    <name type="synonym">Haematococcus pluvialis</name>
    <dbReference type="NCBI Taxonomy" id="44745"/>
    <lineage>
        <taxon>Eukaryota</taxon>
        <taxon>Viridiplantae</taxon>
        <taxon>Chlorophyta</taxon>
        <taxon>core chlorophytes</taxon>
        <taxon>Chlorophyceae</taxon>
        <taxon>CS clade</taxon>
        <taxon>Chlamydomonadales</taxon>
        <taxon>Haematococcaceae</taxon>
        <taxon>Haematococcus</taxon>
    </lineage>
</organism>
<comment type="caution">
    <text evidence="1">The sequence shown here is derived from an EMBL/GenBank/DDBJ whole genome shotgun (WGS) entry which is preliminary data.</text>
</comment>
<keyword evidence="2" id="KW-1185">Reference proteome</keyword>
<protein>
    <submittedName>
        <fullName evidence="1">Uncharacterized protein</fullName>
    </submittedName>
</protein>
<gene>
    <name evidence="1" type="ORF">HaLaN_04641</name>
</gene>
<reference evidence="1 2" key="1">
    <citation type="submission" date="2020-02" db="EMBL/GenBank/DDBJ databases">
        <title>Draft genome sequence of Haematococcus lacustris strain NIES-144.</title>
        <authorList>
            <person name="Morimoto D."/>
            <person name="Nakagawa S."/>
            <person name="Yoshida T."/>
            <person name="Sawayama S."/>
        </authorList>
    </citation>
    <scope>NUCLEOTIDE SEQUENCE [LARGE SCALE GENOMIC DNA]</scope>
    <source>
        <strain evidence="1 2">NIES-144</strain>
    </source>
</reference>
<proteinExistence type="predicted"/>
<dbReference type="EMBL" id="BLLF01000238">
    <property type="protein sequence ID" value="GFH09487.1"/>
    <property type="molecule type" value="Genomic_DNA"/>
</dbReference>
<dbReference type="AlphaFoldDB" id="A0A699YH41"/>
<name>A0A699YH41_HAELA</name>
<evidence type="ECO:0000313" key="2">
    <source>
        <dbReference type="Proteomes" id="UP000485058"/>
    </source>
</evidence>
<accession>A0A699YH41</accession>
<dbReference type="Proteomes" id="UP000485058">
    <property type="component" value="Unassembled WGS sequence"/>
</dbReference>